<comment type="caution">
    <text evidence="2">The sequence shown here is derived from an EMBL/GenBank/DDBJ whole genome shotgun (WGS) entry which is preliminary data.</text>
</comment>
<feature type="region of interest" description="Disordered" evidence="1">
    <location>
        <begin position="1"/>
        <end position="20"/>
    </location>
</feature>
<evidence type="ECO:0000313" key="2">
    <source>
        <dbReference type="EMBL" id="KAF7284570.1"/>
    </source>
</evidence>
<dbReference type="EMBL" id="JAACXV010000075">
    <property type="protein sequence ID" value="KAF7284570.1"/>
    <property type="molecule type" value="Genomic_DNA"/>
</dbReference>
<name>A0A834IQL0_RHYFE</name>
<evidence type="ECO:0000256" key="1">
    <source>
        <dbReference type="SAM" id="MobiDB-lite"/>
    </source>
</evidence>
<sequence length="83" mass="9326">MFGIKNKSAISRSSKNGCVVRTGSNQSSLRRFIPYQSIEELFVNALNYRRTTNEEIVSETIEMDILVNGKKVVSAPPDSAYHM</sequence>
<accession>A0A834IQL0</accession>
<organism evidence="2 3">
    <name type="scientific">Rhynchophorus ferrugineus</name>
    <name type="common">Red palm weevil</name>
    <name type="synonym">Curculio ferrugineus</name>
    <dbReference type="NCBI Taxonomy" id="354439"/>
    <lineage>
        <taxon>Eukaryota</taxon>
        <taxon>Metazoa</taxon>
        <taxon>Ecdysozoa</taxon>
        <taxon>Arthropoda</taxon>
        <taxon>Hexapoda</taxon>
        <taxon>Insecta</taxon>
        <taxon>Pterygota</taxon>
        <taxon>Neoptera</taxon>
        <taxon>Endopterygota</taxon>
        <taxon>Coleoptera</taxon>
        <taxon>Polyphaga</taxon>
        <taxon>Cucujiformia</taxon>
        <taxon>Curculionidae</taxon>
        <taxon>Dryophthorinae</taxon>
        <taxon>Rhynchophorus</taxon>
    </lineage>
</organism>
<keyword evidence="3" id="KW-1185">Reference proteome</keyword>
<dbReference type="Proteomes" id="UP000625711">
    <property type="component" value="Unassembled WGS sequence"/>
</dbReference>
<gene>
    <name evidence="2" type="ORF">GWI33_021951</name>
</gene>
<protein>
    <submittedName>
        <fullName evidence="2">Uncharacterized protein</fullName>
    </submittedName>
</protein>
<reference evidence="2" key="1">
    <citation type="submission" date="2020-08" db="EMBL/GenBank/DDBJ databases">
        <title>Genome sequencing and assembly of the red palm weevil Rhynchophorus ferrugineus.</title>
        <authorList>
            <person name="Dias G.B."/>
            <person name="Bergman C.M."/>
            <person name="Manee M."/>
        </authorList>
    </citation>
    <scope>NUCLEOTIDE SEQUENCE</scope>
    <source>
        <strain evidence="2">AA-2017</strain>
        <tissue evidence="2">Whole larva</tissue>
    </source>
</reference>
<proteinExistence type="predicted"/>
<dbReference type="AlphaFoldDB" id="A0A834IQL0"/>
<feature type="compositionally biased region" description="Polar residues" evidence="1">
    <location>
        <begin position="8"/>
        <end position="20"/>
    </location>
</feature>
<evidence type="ECO:0000313" key="3">
    <source>
        <dbReference type="Proteomes" id="UP000625711"/>
    </source>
</evidence>